<accession>A0A7S2YDF5</accession>
<dbReference type="AlphaFoldDB" id="A0A7S2YDF5"/>
<reference evidence="2" key="1">
    <citation type="submission" date="2021-01" db="EMBL/GenBank/DDBJ databases">
        <authorList>
            <person name="Corre E."/>
            <person name="Pelletier E."/>
            <person name="Niang G."/>
            <person name="Scheremetjew M."/>
            <person name="Finn R."/>
            <person name="Kale V."/>
            <person name="Holt S."/>
            <person name="Cochrane G."/>
            <person name="Meng A."/>
            <person name="Brown T."/>
            <person name="Cohen L."/>
        </authorList>
    </citation>
    <scope>NUCLEOTIDE SEQUENCE</scope>
    <source>
        <strain evidence="2">CCMP125</strain>
    </source>
</reference>
<gene>
    <name evidence="2" type="ORF">APAL1065_LOCUS13716</name>
</gene>
<feature type="signal peptide" evidence="1">
    <location>
        <begin position="1"/>
        <end position="22"/>
    </location>
</feature>
<evidence type="ECO:0000313" key="2">
    <source>
        <dbReference type="EMBL" id="CAD9969588.1"/>
    </source>
</evidence>
<evidence type="ECO:0000256" key="1">
    <source>
        <dbReference type="SAM" id="SignalP"/>
    </source>
</evidence>
<name>A0A7S2YDF5_9STRA</name>
<feature type="chain" id="PRO_5030923931" evidence="1">
    <location>
        <begin position="23"/>
        <end position="224"/>
    </location>
</feature>
<protein>
    <submittedName>
        <fullName evidence="2">Uncharacterized protein</fullName>
    </submittedName>
</protein>
<organism evidence="2">
    <name type="scientific">Entomoneis paludosa</name>
    <dbReference type="NCBI Taxonomy" id="265537"/>
    <lineage>
        <taxon>Eukaryota</taxon>
        <taxon>Sar</taxon>
        <taxon>Stramenopiles</taxon>
        <taxon>Ochrophyta</taxon>
        <taxon>Bacillariophyta</taxon>
        <taxon>Bacillariophyceae</taxon>
        <taxon>Bacillariophycidae</taxon>
        <taxon>Entomoneidaceae</taxon>
        <taxon>Entomoneis</taxon>
    </lineage>
</organism>
<keyword evidence="1" id="KW-0732">Signal</keyword>
<proteinExistence type="predicted"/>
<sequence length="224" mass="24333">MLFSSFTIATALALTTSTVVQAELIIIGAPTTKGDGDRQLHDFSSSKLTDKSVRHLSGDGAPKGGKKDRKNDNICQTLVLDDEQLPLVCDFPVKVTEQCRQSEGYGQIRDFIPEFTEWLYYTTNPGLEAVNLETGKTYRGAPSVVSAKVDLNLATQNVFDFTLIGSNWLLETSPTTGTEGTDVPNGPFLVDLAGYWQGRSDTTNLVYSNNVIDATIVDICAELA</sequence>
<dbReference type="EMBL" id="HBHT01020515">
    <property type="protein sequence ID" value="CAD9969588.1"/>
    <property type="molecule type" value="Transcribed_RNA"/>
</dbReference>